<evidence type="ECO:0000256" key="1">
    <source>
        <dbReference type="SAM" id="MobiDB-lite"/>
    </source>
</evidence>
<feature type="region of interest" description="Disordered" evidence="1">
    <location>
        <begin position="484"/>
        <end position="509"/>
    </location>
</feature>
<name>A0ABY6L135_9ARAC</name>
<protein>
    <submittedName>
        <fullName evidence="2">Uncharacterized protein</fullName>
    </submittedName>
</protein>
<dbReference type="EMBL" id="CP092873">
    <property type="protein sequence ID" value="UYV73877.1"/>
    <property type="molecule type" value="Genomic_DNA"/>
</dbReference>
<feature type="compositionally biased region" description="Polar residues" evidence="1">
    <location>
        <begin position="492"/>
        <end position="506"/>
    </location>
</feature>
<organism evidence="2 3">
    <name type="scientific">Cordylochernes scorpioides</name>
    <dbReference type="NCBI Taxonomy" id="51811"/>
    <lineage>
        <taxon>Eukaryota</taxon>
        <taxon>Metazoa</taxon>
        <taxon>Ecdysozoa</taxon>
        <taxon>Arthropoda</taxon>
        <taxon>Chelicerata</taxon>
        <taxon>Arachnida</taxon>
        <taxon>Pseudoscorpiones</taxon>
        <taxon>Cheliferoidea</taxon>
        <taxon>Chernetidae</taxon>
        <taxon>Cordylochernes</taxon>
    </lineage>
</organism>
<sequence length="692" mass="76637">MPSRLSGTTAAIQLDGTDLGAPWKCDKARCSKYPEVGAGDPTKRDRAFDALWKSDDNVCDMEVAGNVSAPSSALQAEKMFQECVPIIFVPSPDKVQIKQPPPRKSSTDLEAITGSDISRRKWTPFTRGLSLVGRAKVLLTTQHHLHGYLSKDAIVTKLQTRLRRFIWGPDRTAWLPTDIVSRPVVLGGLGLLDIGAQLHLAFLKGVQASLRGGKNGLFWLVLGGVWLVPLPTLLELPIIGGCRFLRPPNLLAPARWSGVRVADLRVAHDIRPTRSSLAYAAALVAFCRRTLKENLRESTRAACLAESVVLRGTTTPFSRLTTRSARRALERPRLAAQPITRLLSKWTSVVDAPARLDWTSLRRSAFSGHEADIALRLALPALPHPDHPASTSSSCKACGSVDRSLDHRYWSCRRIRLLIIEAFSVLGRPPDLRACIFGSDLEDDDLAILTSAKSIIYRDFVQVGLTGGAEDPLIAWEKEKAPRLGSTRHHSAGTTGATRRQRSSGGWTPRVQEVKSTRAHIAEARARQAFSTQQQCVYIEHCPEFAPYHYLKATDKVVGEARHLIQLTRMYGHVLVGLTSKTLAERLMDEGLELEGVILKAFPFLKRSEKLTIGNPPFYVEDAVIIDAFRPYGRFTSIAPKQLEAGEYGYTDGRREAYILLHVRIKVKRLPTRLDIKTKGETLPAFLTFGTR</sequence>
<evidence type="ECO:0000313" key="3">
    <source>
        <dbReference type="Proteomes" id="UP001235939"/>
    </source>
</evidence>
<gene>
    <name evidence="2" type="ORF">LAZ67_11001245</name>
</gene>
<reference evidence="2 3" key="1">
    <citation type="submission" date="2022-01" db="EMBL/GenBank/DDBJ databases">
        <title>A chromosomal length assembly of Cordylochernes scorpioides.</title>
        <authorList>
            <person name="Zeh D."/>
            <person name="Zeh J."/>
        </authorList>
    </citation>
    <scope>NUCLEOTIDE SEQUENCE [LARGE SCALE GENOMIC DNA]</scope>
    <source>
        <strain evidence="2">IN4F17</strain>
        <tissue evidence="2">Whole Body</tissue>
    </source>
</reference>
<accession>A0ABY6L135</accession>
<proteinExistence type="predicted"/>
<evidence type="ECO:0000313" key="2">
    <source>
        <dbReference type="EMBL" id="UYV73877.1"/>
    </source>
</evidence>
<keyword evidence="3" id="KW-1185">Reference proteome</keyword>
<dbReference type="Proteomes" id="UP001235939">
    <property type="component" value="Chromosome 11"/>
</dbReference>